<proteinExistence type="predicted"/>
<gene>
    <name evidence="2" type="ORF">RNC47_33585</name>
</gene>
<dbReference type="Pfam" id="PF00581">
    <property type="entry name" value="Rhodanese"/>
    <property type="match status" value="1"/>
</dbReference>
<dbReference type="RefSeq" id="WP_311604365.1">
    <property type="nucleotide sequence ID" value="NZ_JAVREM010000094.1"/>
</dbReference>
<keyword evidence="3" id="KW-1185">Reference proteome</keyword>
<dbReference type="EMBL" id="JAVREM010000094">
    <property type="protein sequence ID" value="MDT0323248.1"/>
    <property type="molecule type" value="Genomic_DNA"/>
</dbReference>
<evidence type="ECO:0000313" key="3">
    <source>
        <dbReference type="Proteomes" id="UP001183420"/>
    </source>
</evidence>
<comment type="caution">
    <text evidence="2">The sequence shown here is derived from an EMBL/GenBank/DDBJ whole genome shotgun (WGS) entry which is preliminary data.</text>
</comment>
<evidence type="ECO:0000259" key="1">
    <source>
        <dbReference type="PROSITE" id="PS50206"/>
    </source>
</evidence>
<organism evidence="2 3">
    <name type="scientific">Streptomyces millisiae</name>
    <dbReference type="NCBI Taxonomy" id="3075542"/>
    <lineage>
        <taxon>Bacteria</taxon>
        <taxon>Bacillati</taxon>
        <taxon>Actinomycetota</taxon>
        <taxon>Actinomycetes</taxon>
        <taxon>Kitasatosporales</taxon>
        <taxon>Streptomycetaceae</taxon>
        <taxon>Streptomyces</taxon>
    </lineage>
</organism>
<feature type="domain" description="Rhodanese" evidence="1">
    <location>
        <begin position="31"/>
        <end position="127"/>
    </location>
</feature>
<evidence type="ECO:0000313" key="2">
    <source>
        <dbReference type="EMBL" id="MDT0323248.1"/>
    </source>
</evidence>
<dbReference type="Gene3D" id="3.40.250.10">
    <property type="entry name" value="Rhodanese-like domain"/>
    <property type="match status" value="1"/>
</dbReference>
<sequence>MSTVGIDGHLAAARATLDRLTPAEAHAEWLAGAVLVDTRPEFQRAASGTIPGALLIERNHLEWRCDPSSGASVPEAVDRDVRWIVFCDEGYASSLAAASLRAVGLPRATDLAGGFQAWRRAGLPTTPPA</sequence>
<accession>A0ABU2M1V1</accession>
<protein>
    <submittedName>
        <fullName evidence="2">Rhodanese-like domain-containing protein</fullName>
    </submittedName>
</protein>
<dbReference type="SUPFAM" id="SSF52821">
    <property type="entry name" value="Rhodanese/Cell cycle control phosphatase"/>
    <property type="match status" value="1"/>
</dbReference>
<dbReference type="PANTHER" id="PTHR44086">
    <property type="entry name" value="THIOSULFATE SULFURTRANSFERASE RDL2, MITOCHONDRIAL-RELATED"/>
    <property type="match status" value="1"/>
</dbReference>
<dbReference type="PROSITE" id="PS50206">
    <property type="entry name" value="RHODANESE_3"/>
    <property type="match status" value="1"/>
</dbReference>
<dbReference type="InterPro" id="IPR036873">
    <property type="entry name" value="Rhodanese-like_dom_sf"/>
</dbReference>
<name>A0ABU2M1V1_9ACTN</name>
<reference evidence="3" key="1">
    <citation type="submission" date="2023-07" db="EMBL/GenBank/DDBJ databases">
        <title>30 novel species of actinomycetes from the DSMZ collection.</title>
        <authorList>
            <person name="Nouioui I."/>
        </authorList>
    </citation>
    <scope>NUCLEOTIDE SEQUENCE [LARGE SCALE GENOMIC DNA]</scope>
    <source>
        <strain evidence="3">DSM 44918</strain>
    </source>
</reference>
<dbReference type="Proteomes" id="UP001183420">
    <property type="component" value="Unassembled WGS sequence"/>
</dbReference>
<dbReference type="InterPro" id="IPR001763">
    <property type="entry name" value="Rhodanese-like_dom"/>
</dbReference>
<dbReference type="SMART" id="SM00450">
    <property type="entry name" value="RHOD"/>
    <property type="match status" value="1"/>
</dbReference>
<dbReference type="PANTHER" id="PTHR44086:SF10">
    <property type="entry name" value="THIOSULFATE SULFURTRANSFERASE_RHODANESE-LIKE DOMAIN-CONTAINING PROTEIN 3"/>
    <property type="match status" value="1"/>
</dbReference>